<evidence type="ECO:0000313" key="8">
    <source>
        <dbReference type="Proteomes" id="UP000265566"/>
    </source>
</evidence>
<feature type="compositionally biased region" description="Low complexity" evidence="1">
    <location>
        <begin position="391"/>
        <end position="408"/>
    </location>
</feature>
<dbReference type="AlphaFoldDB" id="A0A072UFB2"/>
<feature type="compositionally biased region" description="Polar residues" evidence="1">
    <location>
        <begin position="257"/>
        <end position="267"/>
    </location>
</feature>
<feature type="domain" description="DUF3741" evidence="3">
    <location>
        <begin position="71"/>
        <end position="100"/>
    </location>
</feature>
<reference evidence="5" key="5">
    <citation type="journal article" date="2018" name="Nat. Plants">
        <title>Whole-genome landscape of Medicago truncatula symbiotic genes.</title>
        <authorList>
            <person name="Pecrix Y."/>
            <person name="Gamas P."/>
            <person name="Carrere S."/>
        </authorList>
    </citation>
    <scope>NUCLEOTIDE SEQUENCE</scope>
    <source>
        <tissue evidence="5">Leaves</tissue>
    </source>
</reference>
<reference evidence="8" key="4">
    <citation type="journal article" date="2018" name="Nat. Plants">
        <title>Whole-genome landscape of Medicago truncatula symbiotic genes.</title>
        <authorList>
            <person name="Pecrix Y."/>
            <person name="Staton S.E."/>
            <person name="Sallet E."/>
            <person name="Lelandais-Briere C."/>
            <person name="Moreau S."/>
            <person name="Carrere S."/>
            <person name="Blein T."/>
            <person name="Jardinaud M.F."/>
            <person name="Latrasse D."/>
            <person name="Zouine M."/>
            <person name="Zahm M."/>
            <person name="Kreplak J."/>
            <person name="Mayjonade B."/>
            <person name="Satge C."/>
            <person name="Perez M."/>
            <person name="Cauet S."/>
            <person name="Marande W."/>
            <person name="Chantry-Darmon C."/>
            <person name="Lopez-Roques C."/>
            <person name="Bouchez O."/>
            <person name="Berard A."/>
            <person name="Debelle F."/>
            <person name="Munos S."/>
            <person name="Bendahmane A."/>
            <person name="Berges H."/>
            <person name="Niebel A."/>
            <person name="Buitink J."/>
            <person name="Frugier F."/>
            <person name="Benhamed M."/>
            <person name="Crespi M."/>
            <person name="Gouzy J."/>
            <person name="Gamas P."/>
        </authorList>
    </citation>
    <scope>NUCLEOTIDE SEQUENCE [LARGE SCALE GENOMIC DNA]</scope>
    <source>
        <strain evidence="8">cv. Jemalong A17</strain>
    </source>
</reference>
<feature type="compositionally biased region" description="Polar residues" evidence="1">
    <location>
        <begin position="412"/>
        <end position="428"/>
    </location>
</feature>
<evidence type="ECO:0000259" key="2">
    <source>
        <dbReference type="Pfam" id="PF14309"/>
    </source>
</evidence>
<evidence type="ECO:0000313" key="6">
    <source>
        <dbReference type="EnsemblPlants" id="KEH24480"/>
    </source>
</evidence>
<dbReference type="Proteomes" id="UP000265566">
    <property type="component" value="Chromosome 7"/>
</dbReference>
<dbReference type="EMBL" id="PSQE01000007">
    <property type="protein sequence ID" value="RHN49177.1"/>
    <property type="molecule type" value="Genomic_DNA"/>
</dbReference>
<reference evidence="4 7" key="2">
    <citation type="journal article" date="2014" name="BMC Genomics">
        <title>An improved genome release (version Mt4.0) for the model legume Medicago truncatula.</title>
        <authorList>
            <person name="Tang H."/>
            <person name="Krishnakumar V."/>
            <person name="Bidwell S."/>
            <person name="Rosen B."/>
            <person name="Chan A."/>
            <person name="Zhou S."/>
            <person name="Gentzbittel L."/>
            <person name="Childs K.L."/>
            <person name="Yandell M."/>
            <person name="Gundlach H."/>
            <person name="Mayer K.F."/>
            <person name="Schwartz D.C."/>
            <person name="Town C.D."/>
        </authorList>
    </citation>
    <scope>GENOME REANNOTATION</scope>
    <source>
        <strain evidence="4">A17</strain>
        <strain evidence="6 7">cv. Jemalong A17</strain>
    </source>
</reference>
<feature type="region of interest" description="Disordered" evidence="1">
    <location>
        <begin position="248"/>
        <end position="470"/>
    </location>
</feature>
<sequence length="910" mass="101446">MEKKRSKGSFFSLFDWNSKSRKKLVWNNQTLPEVSRQGKENLETLPESKFYRIKVDENGASPSNIGSGDFSSVCSDEGCGSKAPGLVARLMGLDSLPTSDVGELSGASLYSSNFHGASHYNEGALRSMDDFRRADYLNTPLKSEKSSWDAMESRAHKMENQSMKRFQTEMLPPKSAKPIPVTHNRLLSPIKSNGFLPPKNAAHVMEAAAKIIDGSPQPYTRNRVLSGGSSSVPLRILDLKERLEAAQHAPMSRKLVNPNNANPSNCKAGERSSNFDKCTSSFKGSSSRDSEKRNYSHLTSKGKSGSPAMQAKNNVQSRDTLVSNGNRKYMKQKEPNEIKSNQLPRSHKSNTNRALPQKTCANRNGNVLVQNNQKQNSMTSRGKSTSKIDSNKSITRSSSSKSSTGVKKPTNKGASNVNVQPKRSSSRATDNREEFPPSKTHSISQKKKYDSRGVPEARSPDHERNDFESKSIKCNFTTDGSIDQNAFNMNESNDVVSFTFTSPLKRSVPESLSSAEQVMETRTRFGVDTLGHNDNLHPKKLSLSPTHMIDSDALSFLLDQKLQELTSRLNLPQCTLISEEPSTGLRSNLQDKASSMVNTNTMEQDEMFIDNFNSMHNYRCCSSDEPVLNMNQQLQTSEVREDHSCSSNNESGNDLGCQHSDAGKNFQAPSVSESYLDSEDSAYGSTVYSSMQDEEASNISQINESDSLENEVMWSEQSSSISMGQYVAVAQISGTPNMVDFKTSSNMELEYVQKILGNAEFMAEEFVMGQTNSVIMPNLFDLLENHQSTSGTSYCGEEHYKLERKVLFDYVSECLELRCEKAFVGSCKSWPRWVTSIQMKDFLADELYREMMSFRNLEDVMVDELVCNDMSTGYGKWLDFEIEVFEEGSEVEGDILECLIDEMVSDLLLV</sequence>
<reference evidence="6" key="3">
    <citation type="submission" date="2015-04" db="UniProtKB">
        <authorList>
            <consortium name="EnsemblPlants"/>
        </authorList>
    </citation>
    <scope>IDENTIFICATION</scope>
    <source>
        <strain evidence="6">cv. Jemalong A17</strain>
    </source>
</reference>
<name>A0A072UFB2_MEDTR</name>
<dbReference type="EnsemblPlants" id="KEH24480">
    <property type="protein sequence ID" value="KEH24480"/>
    <property type="gene ID" value="MTR_7g112030"/>
</dbReference>
<evidence type="ECO:0000256" key="1">
    <source>
        <dbReference type="SAM" id="MobiDB-lite"/>
    </source>
</evidence>
<dbReference type="Pfam" id="PF14309">
    <property type="entry name" value="DUF4378"/>
    <property type="match status" value="1"/>
</dbReference>
<dbReference type="Proteomes" id="UP000002051">
    <property type="component" value="Unassembled WGS sequence"/>
</dbReference>
<dbReference type="PANTHER" id="PTHR21726:SF59">
    <property type="entry name" value="DUF4378 DOMAIN PROTEIN"/>
    <property type="match status" value="1"/>
</dbReference>
<dbReference type="InterPro" id="IPR032795">
    <property type="entry name" value="DUF3741-assoc"/>
</dbReference>
<feature type="compositionally biased region" description="Basic and acidic residues" evidence="1">
    <location>
        <begin position="447"/>
        <end position="470"/>
    </location>
</feature>
<keyword evidence="7" id="KW-1185">Reference proteome</keyword>
<proteinExistence type="predicted"/>
<dbReference type="STRING" id="3880.A0A072UFB2"/>
<feature type="compositionally biased region" description="Polar residues" evidence="1">
    <location>
        <begin position="275"/>
        <end position="285"/>
    </location>
</feature>
<feature type="compositionally biased region" description="Polar residues" evidence="1">
    <location>
        <begin position="351"/>
        <end position="388"/>
    </location>
</feature>
<reference evidence="4 7" key="1">
    <citation type="journal article" date="2011" name="Nature">
        <title>The Medicago genome provides insight into the evolution of rhizobial symbioses.</title>
        <authorList>
            <person name="Young N.D."/>
            <person name="Debelle F."/>
            <person name="Oldroyd G.E."/>
            <person name="Geurts R."/>
            <person name="Cannon S.B."/>
            <person name="Udvardi M.K."/>
            <person name="Benedito V.A."/>
            <person name="Mayer K.F."/>
            <person name="Gouzy J."/>
            <person name="Schoof H."/>
            <person name="Van de Peer Y."/>
            <person name="Proost S."/>
            <person name="Cook D.R."/>
            <person name="Meyers B.C."/>
            <person name="Spannagl M."/>
            <person name="Cheung F."/>
            <person name="De Mita S."/>
            <person name="Krishnakumar V."/>
            <person name="Gundlach H."/>
            <person name="Zhou S."/>
            <person name="Mudge J."/>
            <person name="Bharti A.K."/>
            <person name="Murray J.D."/>
            <person name="Naoumkina M.A."/>
            <person name="Rosen B."/>
            <person name="Silverstein K.A."/>
            <person name="Tang H."/>
            <person name="Rombauts S."/>
            <person name="Zhao P.X."/>
            <person name="Zhou P."/>
            <person name="Barbe V."/>
            <person name="Bardou P."/>
            <person name="Bechner M."/>
            <person name="Bellec A."/>
            <person name="Berger A."/>
            <person name="Berges H."/>
            <person name="Bidwell S."/>
            <person name="Bisseling T."/>
            <person name="Choisne N."/>
            <person name="Couloux A."/>
            <person name="Denny R."/>
            <person name="Deshpande S."/>
            <person name="Dai X."/>
            <person name="Doyle J.J."/>
            <person name="Dudez A.M."/>
            <person name="Farmer A.D."/>
            <person name="Fouteau S."/>
            <person name="Franken C."/>
            <person name="Gibelin C."/>
            <person name="Gish J."/>
            <person name="Goldstein S."/>
            <person name="Gonzalez A.J."/>
            <person name="Green P.J."/>
            <person name="Hallab A."/>
            <person name="Hartog M."/>
            <person name="Hua A."/>
            <person name="Humphray S.J."/>
            <person name="Jeong D.H."/>
            <person name="Jing Y."/>
            <person name="Jocker A."/>
            <person name="Kenton S.M."/>
            <person name="Kim D.J."/>
            <person name="Klee K."/>
            <person name="Lai H."/>
            <person name="Lang C."/>
            <person name="Lin S."/>
            <person name="Macmil S.L."/>
            <person name="Magdelenat G."/>
            <person name="Matthews L."/>
            <person name="McCorrison J."/>
            <person name="Monaghan E.L."/>
            <person name="Mun J.H."/>
            <person name="Najar F.Z."/>
            <person name="Nicholson C."/>
            <person name="Noirot C."/>
            <person name="O'Bleness M."/>
            <person name="Paule C.R."/>
            <person name="Poulain J."/>
            <person name="Prion F."/>
            <person name="Qin B."/>
            <person name="Qu C."/>
            <person name="Retzel E.F."/>
            <person name="Riddle C."/>
            <person name="Sallet E."/>
            <person name="Samain S."/>
            <person name="Samson N."/>
            <person name="Sanders I."/>
            <person name="Saurat O."/>
            <person name="Scarpelli C."/>
            <person name="Schiex T."/>
            <person name="Segurens B."/>
            <person name="Severin A.J."/>
            <person name="Sherrier D.J."/>
            <person name="Shi R."/>
            <person name="Sims S."/>
            <person name="Singer S.R."/>
            <person name="Sinharoy S."/>
            <person name="Sterck L."/>
            <person name="Viollet A."/>
            <person name="Wang B.B."/>
            <person name="Wang K."/>
            <person name="Wang M."/>
            <person name="Wang X."/>
            <person name="Warfsmann J."/>
            <person name="Weissenbach J."/>
            <person name="White D.D."/>
            <person name="White J.D."/>
            <person name="Wiley G.B."/>
            <person name="Wincker P."/>
            <person name="Xing Y."/>
            <person name="Yang L."/>
            <person name="Yao Z."/>
            <person name="Ying F."/>
            <person name="Zhai J."/>
            <person name="Zhou L."/>
            <person name="Zuber A."/>
            <person name="Denarie J."/>
            <person name="Dixon R.A."/>
            <person name="May G.D."/>
            <person name="Schwartz D.C."/>
            <person name="Rogers J."/>
            <person name="Quetier F."/>
            <person name="Town C.D."/>
            <person name="Roe B.A."/>
        </authorList>
    </citation>
    <scope>NUCLEOTIDE SEQUENCE [LARGE SCALE GENOMIC DNA]</scope>
    <source>
        <strain evidence="4">A17</strain>
        <strain evidence="6 7">cv. Jemalong A17</strain>
    </source>
</reference>
<dbReference type="KEGG" id="mtr:25499647"/>
<dbReference type="HOGENOM" id="CLU_009609_0_0_1"/>
<accession>A0A072UFB2</accession>
<dbReference type="OrthoDB" id="765769at2759"/>
<evidence type="ECO:0000313" key="5">
    <source>
        <dbReference type="EMBL" id="RHN49177.1"/>
    </source>
</evidence>
<gene>
    <name evidence="6" type="primary">25499647</name>
    <name evidence="4" type="ordered locus">MTR_7g112030</name>
    <name evidence="5" type="ORF">MtrunA17_Chr7g0271711</name>
</gene>
<dbReference type="EMBL" id="CM001223">
    <property type="protein sequence ID" value="KEH24480.1"/>
    <property type="molecule type" value="Genomic_DNA"/>
</dbReference>
<dbReference type="Pfam" id="PF14383">
    <property type="entry name" value="VARLMGL"/>
    <property type="match status" value="1"/>
</dbReference>
<dbReference type="PANTHER" id="PTHR21726">
    <property type="entry name" value="PHOSPHATIDYLINOSITOL N-ACETYLGLUCOSAMINYLTRANSFERASE SUBUNIT P DOWN SYNDROME CRITICAL REGION PROTEIN 5 -RELATED"/>
    <property type="match status" value="1"/>
</dbReference>
<dbReference type="Gramene" id="rna43980">
    <property type="protein sequence ID" value="RHN49177.1"/>
    <property type="gene ID" value="gene43980"/>
</dbReference>
<feature type="domain" description="DUF4378" evidence="2">
    <location>
        <begin position="748"/>
        <end position="902"/>
    </location>
</feature>
<feature type="region of interest" description="Disordered" evidence="1">
    <location>
        <begin position="635"/>
        <end position="663"/>
    </location>
</feature>
<evidence type="ECO:0000313" key="7">
    <source>
        <dbReference type="Proteomes" id="UP000002051"/>
    </source>
</evidence>
<evidence type="ECO:0000259" key="3">
    <source>
        <dbReference type="Pfam" id="PF14383"/>
    </source>
</evidence>
<evidence type="ECO:0000313" key="4">
    <source>
        <dbReference type="EMBL" id="KEH24480.1"/>
    </source>
</evidence>
<dbReference type="InterPro" id="IPR025486">
    <property type="entry name" value="DUF4378"/>
</dbReference>
<protein>
    <submittedName>
        <fullName evidence="4">DUF4378 domain protein</fullName>
    </submittedName>
</protein>
<organism evidence="4 7">
    <name type="scientific">Medicago truncatula</name>
    <name type="common">Barrel medic</name>
    <name type="synonym">Medicago tribuloides</name>
    <dbReference type="NCBI Taxonomy" id="3880"/>
    <lineage>
        <taxon>Eukaryota</taxon>
        <taxon>Viridiplantae</taxon>
        <taxon>Streptophyta</taxon>
        <taxon>Embryophyta</taxon>
        <taxon>Tracheophyta</taxon>
        <taxon>Spermatophyta</taxon>
        <taxon>Magnoliopsida</taxon>
        <taxon>eudicotyledons</taxon>
        <taxon>Gunneridae</taxon>
        <taxon>Pentapetalae</taxon>
        <taxon>rosids</taxon>
        <taxon>fabids</taxon>
        <taxon>Fabales</taxon>
        <taxon>Fabaceae</taxon>
        <taxon>Papilionoideae</taxon>
        <taxon>50 kb inversion clade</taxon>
        <taxon>NPAAA clade</taxon>
        <taxon>Hologalegina</taxon>
        <taxon>IRL clade</taxon>
        <taxon>Trifolieae</taxon>
        <taxon>Medicago</taxon>
    </lineage>
</organism>
<feature type="compositionally biased region" description="Polar residues" evidence="1">
    <location>
        <begin position="311"/>
        <end position="326"/>
    </location>
</feature>